<organism evidence="1 2">
    <name type="scientific">Vermiconidia calcicola</name>
    <dbReference type="NCBI Taxonomy" id="1690605"/>
    <lineage>
        <taxon>Eukaryota</taxon>
        <taxon>Fungi</taxon>
        <taxon>Dikarya</taxon>
        <taxon>Ascomycota</taxon>
        <taxon>Pezizomycotina</taxon>
        <taxon>Dothideomycetes</taxon>
        <taxon>Dothideomycetidae</taxon>
        <taxon>Mycosphaerellales</taxon>
        <taxon>Extremaceae</taxon>
        <taxon>Vermiconidia</taxon>
    </lineage>
</organism>
<accession>A0ACC3NQS1</accession>
<proteinExistence type="predicted"/>
<keyword evidence="2" id="KW-1185">Reference proteome</keyword>
<evidence type="ECO:0000313" key="1">
    <source>
        <dbReference type="EMBL" id="KAK3721296.1"/>
    </source>
</evidence>
<dbReference type="Proteomes" id="UP001281147">
    <property type="component" value="Unassembled WGS sequence"/>
</dbReference>
<protein>
    <submittedName>
        <fullName evidence="1">Uncharacterized protein</fullName>
    </submittedName>
</protein>
<name>A0ACC3NQS1_9PEZI</name>
<evidence type="ECO:0000313" key="2">
    <source>
        <dbReference type="Proteomes" id="UP001281147"/>
    </source>
</evidence>
<reference evidence="1" key="1">
    <citation type="submission" date="2023-07" db="EMBL/GenBank/DDBJ databases">
        <title>Black Yeasts Isolated from many extreme environments.</title>
        <authorList>
            <person name="Coleine C."/>
            <person name="Stajich J.E."/>
            <person name="Selbmann L."/>
        </authorList>
    </citation>
    <scope>NUCLEOTIDE SEQUENCE</scope>
    <source>
        <strain evidence="1">CCFEE 5714</strain>
    </source>
</reference>
<dbReference type="EMBL" id="JAUTXU010000018">
    <property type="protein sequence ID" value="KAK3721296.1"/>
    <property type="molecule type" value="Genomic_DNA"/>
</dbReference>
<sequence length="243" mass="26271">MASTSQGADDAVPITQDKKDVEMSELQSPSTAQPDTSLQHTEQDATAGAAQTDASSPTTQDKAPLTKSSTLEPPNRLARLQSEALGPATELPIAPPASSERGPTLSITLMLTTGARHPYKIDEKYLRNRKVETTSGSDFDPREISGYKLKELIWTDWRSEWEPRPASPSAIRLIILGRMVEDKSALKDFPFKLDAANVVHMTVKPADFLDDDEGTGGKGTGKGHSIRGRDGEERGAGCRCVIL</sequence>
<gene>
    <name evidence="1" type="ORF">LTR37_003172</name>
</gene>
<comment type="caution">
    <text evidence="1">The sequence shown here is derived from an EMBL/GenBank/DDBJ whole genome shotgun (WGS) entry which is preliminary data.</text>
</comment>